<evidence type="ECO:0008006" key="4">
    <source>
        <dbReference type="Google" id="ProtNLM"/>
    </source>
</evidence>
<feature type="compositionally biased region" description="Basic and acidic residues" evidence="1">
    <location>
        <begin position="143"/>
        <end position="187"/>
    </location>
</feature>
<dbReference type="SUPFAM" id="SSF55550">
    <property type="entry name" value="SH2 domain"/>
    <property type="match status" value="1"/>
</dbReference>
<protein>
    <recommendedName>
        <fullName evidence="4">SH2 domain-containing protein</fullName>
    </recommendedName>
</protein>
<dbReference type="EMBL" id="WIXE01025801">
    <property type="protein sequence ID" value="KAK5964438.1"/>
    <property type="molecule type" value="Genomic_DNA"/>
</dbReference>
<evidence type="ECO:0000313" key="3">
    <source>
        <dbReference type="Proteomes" id="UP001331761"/>
    </source>
</evidence>
<feature type="compositionally biased region" description="Basic and acidic residues" evidence="1">
    <location>
        <begin position="221"/>
        <end position="242"/>
    </location>
</feature>
<dbReference type="AlphaFoldDB" id="A0AAN8F392"/>
<feature type="non-terminal residue" evidence="2">
    <location>
        <position position="1"/>
    </location>
</feature>
<dbReference type="InterPro" id="IPR036860">
    <property type="entry name" value="SH2_dom_sf"/>
</dbReference>
<dbReference type="Proteomes" id="UP001331761">
    <property type="component" value="Unassembled WGS sequence"/>
</dbReference>
<name>A0AAN8F392_TRICO</name>
<feature type="compositionally biased region" description="Polar residues" evidence="1">
    <location>
        <begin position="243"/>
        <end position="252"/>
    </location>
</feature>
<proteinExistence type="predicted"/>
<reference evidence="2 3" key="1">
    <citation type="submission" date="2019-10" db="EMBL/GenBank/DDBJ databases">
        <title>Assembly and Annotation for the nematode Trichostrongylus colubriformis.</title>
        <authorList>
            <person name="Martin J."/>
        </authorList>
    </citation>
    <scope>NUCLEOTIDE SEQUENCE [LARGE SCALE GENOMIC DNA]</scope>
    <source>
        <strain evidence="2">G859</strain>
        <tissue evidence="2">Whole worm</tissue>
    </source>
</reference>
<feature type="region of interest" description="Disordered" evidence="1">
    <location>
        <begin position="66"/>
        <end position="187"/>
    </location>
</feature>
<gene>
    <name evidence="2" type="ORF">GCK32_016037</name>
</gene>
<comment type="caution">
    <text evidence="2">The sequence shown here is derived from an EMBL/GenBank/DDBJ whole genome shotgun (WGS) entry which is preliminary data.</text>
</comment>
<feature type="compositionally biased region" description="Basic and acidic residues" evidence="1">
    <location>
        <begin position="85"/>
        <end position="112"/>
    </location>
</feature>
<sequence>SCTIAVEDVKNVRNGQALKEKKLPKDLDVCATQELIPTEVLSKKLPSESKSKAVTVKADEETTVEMTREVSTVEPDQTTVEPDATTEKTREFGSMDRVMKVGDKTSKEKSAEKPAQSTSDKAIGMIARALENGVDPKSVAVSGEKKSGTDRFRKSVREPTKKSTREPRSKKSSIDRISKTSIKELSNSREWLKQAAREWSFSREKGVPLEKLRRGSSVSREPVRRSSGEFSSSKEKSRERMSTHSLRGNSTRSLKERPINKMNLEDQIYYHGYRPRKDVMGLMKEPGDFLIRATDSGHLPRYVISILNDKREVINLALRGIYYRTPEQKVKVAIKVGSPI</sequence>
<accession>A0AAN8F392</accession>
<evidence type="ECO:0000256" key="1">
    <source>
        <dbReference type="SAM" id="MobiDB-lite"/>
    </source>
</evidence>
<dbReference type="Gene3D" id="3.30.505.10">
    <property type="entry name" value="SH2 domain"/>
    <property type="match status" value="1"/>
</dbReference>
<keyword evidence="3" id="KW-1185">Reference proteome</keyword>
<organism evidence="2 3">
    <name type="scientific">Trichostrongylus colubriformis</name>
    <name type="common">Black scour worm</name>
    <dbReference type="NCBI Taxonomy" id="6319"/>
    <lineage>
        <taxon>Eukaryota</taxon>
        <taxon>Metazoa</taxon>
        <taxon>Ecdysozoa</taxon>
        <taxon>Nematoda</taxon>
        <taxon>Chromadorea</taxon>
        <taxon>Rhabditida</taxon>
        <taxon>Rhabditina</taxon>
        <taxon>Rhabditomorpha</taxon>
        <taxon>Strongyloidea</taxon>
        <taxon>Trichostrongylidae</taxon>
        <taxon>Trichostrongylus</taxon>
    </lineage>
</organism>
<evidence type="ECO:0000313" key="2">
    <source>
        <dbReference type="EMBL" id="KAK5964438.1"/>
    </source>
</evidence>
<feature type="region of interest" description="Disordered" evidence="1">
    <location>
        <begin position="210"/>
        <end position="253"/>
    </location>
</feature>